<feature type="compositionally biased region" description="Polar residues" evidence="7">
    <location>
        <begin position="56"/>
        <end position="69"/>
    </location>
</feature>
<dbReference type="SUPFAM" id="SSF48371">
    <property type="entry name" value="ARM repeat"/>
    <property type="match status" value="1"/>
</dbReference>
<evidence type="ECO:0000256" key="7">
    <source>
        <dbReference type="SAM" id="MobiDB-lite"/>
    </source>
</evidence>
<keyword evidence="4" id="KW-0779">Telomere</keyword>
<feature type="compositionally biased region" description="Basic residues" evidence="7">
    <location>
        <begin position="1751"/>
        <end position="1763"/>
    </location>
</feature>
<sequence length="2106" mass="232338">MVESAPVSTLPPTLPARPPTPPRESSNTRTQTNFLGRFASSSSIRRSSAPNPSAFTPDSSAESPNTSGLSRKKVGFSDWPQYNEPPTVSFDGKGVLTHAVQPLPPSAERKPSKSILKAHNANQELESPSIDGTSALLPLHHYDTFAKMLESIVQQLTGKDRSSKIDAYLMLTGSLKASDNVPDAKALKDRMGLLCQYIERDLTAKLENERPDSSLIVHALTLLGCFLHKPTIAESFSTDFTVHLVDHAIRVFEEGSMSKEVTRHLMFILAQQKFSSKVMNQERVGKLIVALHSIEERTKGKSIVQSRLQIYRTLLRQSRGHMITHTAWIEDLLSDMLSSLKDIRTTAITFGLEAGFSLGTESNVSRTVQNIFKGEHPAGEKFADYYIDRLKTWIKEKAESPAVPQIWSVVILFLRSSSKLLEQWQFFPAFLVVLSACFNIADNQTRTEAHYAWNRFIYTVRPSEKTSPKFKTVLLQPLSTQLKRKSSTGRKRTFGSIYTLLYYTLSPRSTPAELDMYWDEYLAPVIEECLAPSRKENLVSEMSKQDAVDACRILQALFDTKTPRKWTETRVMDNLMQNGMDVTELPALDSKWLRKNHARVFSLLTSLLQKLYWDLGDDSAIKRLWQSYITSIASPAVMEVKVSIDTMSCIASLFSLLVKLWGAGPEGLGSLCSSAASNKHVAFWKGFETILTITIEGLGIQAFSEKNLSIKHNDFIAVATPSQLPTKLRLETKSPLFHLIYVLSNPSSVLAFDHGFPQMIHSVLRPFFDKKPSKQARLAFIRELTSLLPTEGTPSAKSLWQVFADLAVLATDTREKNESGISRETPLGTDYRNVVSILEAGIQFSPHRPLPRWKPLFEALVVSATLDAGDAGKAIVVLEPLAKSLKAKASSPENFGLFYLSILLGKATYPKDRQALDGAERKLWGSVQSNTRKFDPFNELYIYTLSTLESAYSTFSKIHILEYADIMSSLSSLLGRCPTQLLDVVLAKLQPGITLWIADLDSKLSGGNALGTAIISLWGQICKLIPRLCQHYTHTKTLRELEVLICAGLESKHKTIVNSTIGMWNSTFGSCEDGLEYPQKAKDALLRLQTVVELQLPHFPKSLETSLSAHHRQQVNLAFQPDESSHYSGFSSMDSAVNKFLGPRTLQNLRSRESTPQVIIPVHRSFSLKRSREETPEGSRRKSKKRDVTPRMRHDDSQIQFEAIPSSSPAVDRVMDPQLLTEKQKEVRERQQADAAMFPDLRSSPKPRGKLPESEDADVELPRHRSSSVSSKLREKISQAERETTPIVIIPSDDDNGYVQSSPTPTRSLRGLPDDPPSSPPESAVKRKIPVVHQQISPSPPEGSPEPEIADFVSAPAAVEVAKELETDQDIPSPHESTPEQENDDVLMETTEINIDEGDAVPSADIALGTGKNTTLSIDPSADLPQQTMNDTTTSMAPSAQVDPDARQIKPELSTYDLSTFERSSSPAEDPSDQLRASQIEHEAAMASKAAEAGAGQVLYPSSIVESTPASVPSSIAALEIVPVYKPETPGTPVRHGPETEDQYTPKTPQFLDALSSPQGSDGHDVFEDAVSSPKLNIPRLRKDQHASSSPLSDLDESSMLRVMAEYDQASSGRISFLDDKENQPRRTRPSSSKSNSEMSSPSASASAPVRKSALRKQSGLRQSSPAANEIPEAAQLQTSSVPSLIPETPAPKPADPFKPIDINKAADSIEPMDQPVMRYYDDDGVEINMDETIIVDTSALEREGWFRAVKHGPRKKGIKRKHSEVPDNQEGNAQEAPSTPTRKSASPAKKKSRGRPKRIQPSRGSLTPNRGSQISVGFGNSQEISASQSFTSVDFDTSMAETDDGVDSTEASIIKERSALEEDMTEENMEGAPRVEEIKATADEPEEQRPSDENHMDTSAIEEDIVMDTILPDRMSSPDVDVIAETTFGDSSSSREPSSELNNPEVEVLGAIVPAGVGEAVMYEADVKEPVFDDKAPLEEVDSKAQITSVKANDRPVAMQEAHGVERIRNVEIGGELEDDVQDQSEKRDGTAVPALEPPTPMVAVAEEKPAVTMQSMKDKLQSLITDLRSASLSRREVGELEDMFMDAKRTLYDAESRGRQSADM</sequence>
<feature type="region of interest" description="Disordered" evidence="7">
    <location>
        <begin position="1524"/>
        <end position="1716"/>
    </location>
</feature>
<evidence type="ECO:0000259" key="8">
    <source>
        <dbReference type="Pfam" id="PF12231"/>
    </source>
</evidence>
<dbReference type="GO" id="GO:0140445">
    <property type="term" value="C:chromosome, telomeric repeat region"/>
    <property type="evidence" value="ECO:0007669"/>
    <property type="project" value="TreeGrafter"/>
</dbReference>
<feature type="region of interest" description="Disordered" evidence="7">
    <location>
        <begin position="2011"/>
        <end position="2039"/>
    </location>
</feature>
<dbReference type="Proteomes" id="UP000184330">
    <property type="component" value="Unassembled WGS sequence"/>
</dbReference>
<dbReference type="InterPro" id="IPR022031">
    <property type="entry name" value="Rif1_N"/>
</dbReference>
<evidence type="ECO:0000256" key="6">
    <source>
        <dbReference type="ARBA" id="ARBA00023306"/>
    </source>
</evidence>
<dbReference type="GO" id="GO:0000723">
    <property type="term" value="P:telomere maintenance"/>
    <property type="evidence" value="ECO:0007669"/>
    <property type="project" value="TreeGrafter"/>
</dbReference>
<feature type="compositionally biased region" description="Polar residues" evidence="7">
    <location>
        <begin position="1456"/>
        <end position="1467"/>
    </location>
</feature>
<feature type="compositionally biased region" description="Polar residues" evidence="7">
    <location>
        <begin position="1803"/>
        <end position="1830"/>
    </location>
</feature>
<gene>
    <name evidence="9" type="ORF">PAC_16343</name>
</gene>
<feature type="region of interest" description="Disordered" evidence="7">
    <location>
        <begin position="1152"/>
        <end position="1213"/>
    </location>
</feature>
<feature type="region of interest" description="Disordered" evidence="7">
    <location>
        <begin position="1925"/>
        <end position="1947"/>
    </location>
</feature>
<evidence type="ECO:0000256" key="5">
    <source>
        <dbReference type="ARBA" id="ARBA00023242"/>
    </source>
</evidence>
<feature type="region of interest" description="Disordered" evidence="7">
    <location>
        <begin position="1415"/>
        <end position="1493"/>
    </location>
</feature>
<feature type="compositionally biased region" description="Low complexity" evidence="7">
    <location>
        <begin position="1932"/>
        <end position="1941"/>
    </location>
</feature>
<keyword evidence="5" id="KW-0539">Nucleus</keyword>
<feature type="region of interest" description="Disordered" evidence="7">
    <location>
        <begin position="1751"/>
        <end position="1830"/>
    </location>
</feature>
<keyword evidence="6" id="KW-0131">Cell cycle</keyword>
<dbReference type="OrthoDB" id="5399929at2759"/>
<evidence type="ECO:0000313" key="9">
    <source>
        <dbReference type="EMBL" id="CZR66442.1"/>
    </source>
</evidence>
<accession>A0A1L7XN29</accession>
<proteinExistence type="predicted"/>
<feature type="compositionally biased region" description="Basic and acidic residues" evidence="7">
    <location>
        <begin position="1874"/>
        <end position="1897"/>
    </location>
</feature>
<organism evidence="9 10">
    <name type="scientific">Phialocephala subalpina</name>
    <dbReference type="NCBI Taxonomy" id="576137"/>
    <lineage>
        <taxon>Eukaryota</taxon>
        <taxon>Fungi</taxon>
        <taxon>Dikarya</taxon>
        <taxon>Ascomycota</taxon>
        <taxon>Pezizomycotina</taxon>
        <taxon>Leotiomycetes</taxon>
        <taxon>Helotiales</taxon>
        <taxon>Mollisiaceae</taxon>
        <taxon>Phialocephala</taxon>
        <taxon>Phialocephala fortinii species complex</taxon>
    </lineage>
</organism>
<feature type="compositionally biased region" description="Basic and acidic residues" evidence="7">
    <location>
        <begin position="1272"/>
        <end position="1284"/>
    </location>
</feature>
<feature type="compositionally biased region" description="Polar residues" evidence="7">
    <location>
        <begin position="1298"/>
        <end position="1307"/>
    </location>
</feature>
<evidence type="ECO:0000313" key="10">
    <source>
        <dbReference type="Proteomes" id="UP000184330"/>
    </source>
</evidence>
<feature type="compositionally biased region" description="Polar residues" evidence="7">
    <location>
        <begin position="24"/>
        <end position="34"/>
    </location>
</feature>
<dbReference type="PANTHER" id="PTHR22928:SF3">
    <property type="entry name" value="TELOMERE-ASSOCIATED PROTEIN RIF1"/>
    <property type="match status" value="1"/>
</dbReference>
<feature type="region of interest" description="Disordered" evidence="7">
    <location>
        <begin position="1226"/>
        <end position="1349"/>
    </location>
</feature>
<feature type="compositionally biased region" description="Basic residues" evidence="7">
    <location>
        <begin position="1789"/>
        <end position="1801"/>
    </location>
</feature>
<feature type="compositionally biased region" description="Low complexity" evidence="7">
    <location>
        <begin position="1630"/>
        <end position="1649"/>
    </location>
</feature>
<reference evidence="9 10" key="1">
    <citation type="submission" date="2016-03" db="EMBL/GenBank/DDBJ databases">
        <authorList>
            <person name="Ploux O."/>
        </authorList>
    </citation>
    <scope>NUCLEOTIDE SEQUENCE [LARGE SCALE GENOMIC DNA]</scope>
    <source>
        <strain evidence="9 10">UAMH 11012</strain>
    </source>
</reference>
<feature type="region of interest" description="Disordered" evidence="7">
    <location>
        <begin position="1364"/>
        <end position="1385"/>
    </location>
</feature>
<feature type="region of interest" description="Disordered" evidence="7">
    <location>
        <begin position="1"/>
        <end position="80"/>
    </location>
</feature>
<name>A0A1L7XN29_9HELO</name>
<dbReference type="PANTHER" id="PTHR22928">
    <property type="entry name" value="TELOMERE-ASSOCIATED PROTEIN RIF1"/>
    <property type="match status" value="1"/>
</dbReference>
<feature type="domain" description="Telomere-associated protein Rif1 N-terminal" evidence="8">
    <location>
        <begin position="156"/>
        <end position="521"/>
    </location>
</feature>
<keyword evidence="10" id="KW-1185">Reference proteome</keyword>
<feature type="compositionally biased region" description="Polar residues" evidence="7">
    <location>
        <begin position="1415"/>
        <end position="1438"/>
    </location>
</feature>
<feature type="compositionally biased region" description="Low complexity" evidence="7">
    <location>
        <begin position="39"/>
        <end position="54"/>
    </location>
</feature>
<dbReference type="GO" id="GO:0005634">
    <property type="term" value="C:nucleus"/>
    <property type="evidence" value="ECO:0007669"/>
    <property type="project" value="UniProtKB-SubCell"/>
</dbReference>
<dbReference type="InterPro" id="IPR016024">
    <property type="entry name" value="ARM-type_fold"/>
</dbReference>
<feature type="region of interest" description="Disordered" evidence="7">
    <location>
        <begin position="1858"/>
        <end position="1901"/>
    </location>
</feature>
<keyword evidence="3" id="KW-0158">Chromosome</keyword>
<evidence type="ECO:0000256" key="1">
    <source>
        <dbReference type="ARBA" id="ARBA00004123"/>
    </source>
</evidence>
<feature type="compositionally biased region" description="Basic and acidic residues" evidence="7">
    <location>
        <begin position="1170"/>
        <end position="1197"/>
    </location>
</feature>
<dbReference type="STRING" id="576137.A0A1L7XN29"/>
<dbReference type="EMBL" id="FJOG01000037">
    <property type="protein sequence ID" value="CZR66442.1"/>
    <property type="molecule type" value="Genomic_DNA"/>
</dbReference>
<evidence type="ECO:0000256" key="2">
    <source>
        <dbReference type="ARBA" id="ARBA00004574"/>
    </source>
</evidence>
<evidence type="ECO:0000256" key="3">
    <source>
        <dbReference type="ARBA" id="ARBA00022454"/>
    </source>
</evidence>
<feature type="compositionally biased region" description="Pro residues" evidence="7">
    <location>
        <begin position="12"/>
        <end position="22"/>
    </location>
</feature>
<evidence type="ECO:0000256" key="4">
    <source>
        <dbReference type="ARBA" id="ARBA00022895"/>
    </source>
</evidence>
<dbReference type="Pfam" id="PF12231">
    <property type="entry name" value="Rif1_N"/>
    <property type="match status" value="1"/>
</dbReference>
<comment type="subcellular location">
    <subcellularLocation>
        <location evidence="2">Chromosome</location>
        <location evidence="2">Telomere</location>
    </subcellularLocation>
    <subcellularLocation>
        <location evidence="1">Nucleus</location>
    </subcellularLocation>
</comment>
<feature type="compositionally biased region" description="Polar residues" evidence="7">
    <location>
        <begin position="1770"/>
        <end position="1783"/>
    </location>
</feature>
<protein>
    <recommendedName>
        <fullName evidence="8">Telomere-associated protein Rif1 N-terminal domain-containing protein</fullName>
    </recommendedName>
</protein>